<accession>A0AAE1AS52</accession>
<evidence type="ECO:0000313" key="3">
    <source>
        <dbReference type="Proteomes" id="UP001283361"/>
    </source>
</evidence>
<evidence type="ECO:0000313" key="2">
    <source>
        <dbReference type="EMBL" id="KAK3791757.1"/>
    </source>
</evidence>
<dbReference type="Proteomes" id="UP001283361">
    <property type="component" value="Unassembled WGS sequence"/>
</dbReference>
<gene>
    <name evidence="2" type="ORF">RRG08_028905</name>
</gene>
<dbReference type="EMBL" id="JAWDGP010001430">
    <property type="protein sequence ID" value="KAK3791757.1"/>
    <property type="molecule type" value="Genomic_DNA"/>
</dbReference>
<proteinExistence type="predicted"/>
<reference evidence="2" key="1">
    <citation type="journal article" date="2023" name="G3 (Bethesda)">
        <title>A reference genome for the long-term kleptoplast-retaining sea slug Elysia crispata morphotype clarki.</title>
        <authorList>
            <person name="Eastman K.E."/>
            <person name="Pendleton A.L."/>
            <person name="Shaikh M.A."/>
            <person name="Suttiyut T."/>
            <person name="Ogas R."/>
            <person name="Tomko P."/>
            <person name="Gavelis G."/>
            <person name="Widhalm J.R."/>
            <person name="Wisecaver J.H."/>
        </authorList>
    </citation>
    <scope>NUCLEOTIDE SEQUENCE</scope>
    <source>
        <strain evidence="2">ECLA1</strain>
    </source>
</reference>
<name>A0AAE1AS52_9GAST</name>
<sequence>MRSQSQPRGLWIIEDKPGFTSSRLGHGCDHNLNPETDRLCCEFSHNEPFMQRIKIMIQLVYNITELEGRQTIHRRLHLVQTPPDSSLSSSLTLISAPSSMAPG</sequence>
<organism evidence="2 3">
    <name type="scientific">Elysia crispata</name>
    <name type="common">lettuce slug</name>
    <dbReference type="NCBI Taxonomy" id="231223"/>
    <lineage>
        <taxon>Eukaryota</taxon>
        <taxon>Metazoa</taxon>
        <taxon>Spiralia</taxon>
        <taxon>Lophotrochozoa</taxon>
        <taxon>Mollusca</taxon>
        <taxon>Gastropoda</taxon>
        <taxon>Heterobranchia</taxon>
        <taxon>Euthyneura</taxon>
        <taxon>Panpulmonata</taxon>
        <taxon>Sacoglossa</taxon>
        <taxon>Placobranchoidea</taxon>
        <taxon>Plakobranchidae</taxon>
        <taxon>Elysia</taxon>
    </lineage>
</organism>
<protein>
    <submittedName>
        <fullName evidence="2">Uncharacterized protein</fullName>
    </submittedName>
</protein>
<evidence type="ECO:0000256" key="1">
    <source>
        <dbReference type="SAM" id="MobiDB-lite"/>
    </source>
</evidence>
<dbReference type="AlphaFoldDB" id="A0AAE1AS52"/>
<comment type="caution">
    <text evidence="2">The sequence shown here is derived from an EMBL/GenBank/DDBJ whole genome shotgun (WGS) entry which is preliminary data.</text>
</comment>
<feature type="region of interest" description="Disordered" evidence="1">
    <location>
        <begin position="82"/>
        <end position="103"/>
    </location>
</feature>
<keyword evidence="3" id="KW-1185">Reference proteome</keyword>